<sequence length="368" mass="40510">MRLSAAPQARRRPRTQRWSTFVIRGPPASRILPADVVVHGDHAQATLGYNVHMPRMRTPRRIRWSWRMCGFPAVGQVARGRWARSRIEHPLEVSGCLLAARAHASVASLDGTPAHSVLGPSVPRMPPTLLQSRARAVSAAAQFCPLPALESAPRPVPEIRVARIEAAHKLPAPPPAEPIRRCTARHFLPFPRLPPALPSNPRQFSRPCQQHPVAPSKSRRFGARVTSNCARVRIRPCGVHTRARAVFPRGAAPSAVCLHGELGYWHAAATASLCERSRPHKRQVAPLQLCSIVTRRPCRHGSIFPPRPPPISPPRLLSPMRSLSVPISTPPTKLLHADQIGCRVAWGGVCARDSDKWRAGERGFEARE</sequence>
<reference evidence="2" key="1">
    <citation type="submission" date="2023-03" db="EMBL/GenBank/DDBJ databases">
        <title>Massive genome expansion in bonnet fungi (Mycena s.s.) driven by repeated elements and novel gene families across ecological guilds.</title>
        <authorList>
            <consortium name="Lawrence Berkeley National Laboratory"/>
            <person name="Harder C.B."/>
            <person name="Miyauchi S."/>
            <person name="Viragh M."/>
            <person name="Kuo A."/>
            <person name="Thoen E."/>
            <person name="Andreopoulos B."/>
            <person name="Lu D."/>
            <person name="Skrede I."/>
            <person name="Drula E."/>
            <person name="Henrissat B."/>
            <person name="Morin E."/>
            <person name="Kohler A."/>
            <person name="Barry K."/>
            <person name="LaButti K."/>
            <person name="Morin E."/>
            <person name="Salamov A."/>
            <person name="Lipzen A."/>
            <person name="Mereny Z."/>
            <person name="Hegedus B."/>
            <person name="Baldrian P."/>
            <person name="Stursova M."/>
            <person name="Weitz H."/>
            <person name="Taylor A."/>
            <person name="Grigoriev I.V."/>
            <person name="Nagy L.G."/>
            <person name="Martin F."/>
            <person name="Kauserud H."/>
        </authorList>
    </citation>
    <scope>NUCLEOTIDE SEQUENCE</scope>
    <source>
        <strain evidence="2">CBHHK067</strain>
    </source>
</reference>
<evidence type="ECO:0000313" key="3">
    <source>
        <dbReference type="Proteomes" id="UP001221757"/>
    </source>
</evidence>
<evidence type="ECO:0000313" key="2">
    <source>
        <dbReference type="EMBL" id="KAJ7700690.1"/>
    </source>
</evidence>
<comment type="caution">
    <text evidence="2">The sequence shown here is derived from an EMBL/GenBank/DDBJ whole genome shotgun (WGS) entry which is preliminary data.</text>
</comment>
<evidence type="ECO:0000256" key="1">
    <source>
        <dbReference type="SAM" id="MobiDB-lite"/>
    </source>
</evidence>
<organism evidence="2 3">
    <name type="scientific">Mycena rosella</name>
    <name type="common">Pink bonnet</name>
    <name type="synonym">Agaricus rosellus</name>
    <dbReference type="NCBI Taxonomy" id="1033263"/>
    <lineage>
        <taxon>Eukaryota</taxon>
        <taxon>Fungi</taxon>
        <taxon>Dikarya</taxon>
        <taxon>Basidiomycota</taxon>
        <taxon>Agaricomycotina</taxon>
        <taxon>Agaricomycetes</taxon>
        <taxon>Agaricomycetidae</taxon>
        <taxon>Agaricales</taxon>
        <taxon>Marasmiineae</taxon>
        <taxon>Mycenaceae</taxon>
        <taxon>Mycena</taxon>
    </lineage>
</organism>
<proteinExistence type="predicted"/>
<gene>
    <name evidence="2" type="ORF">B0H17DRAFT_1128556</name>
</gene>
<dbReference type="EMBL" id="JARKIE010000019">
    <property type="protein sequence ID" value="KAJ7700690.1"/>
    <property type="molecule type" value="Genomic_DNA"/>
</dbReference>
<dbReference type="AlphaFoldDB" id="A0AAD7GLJ4"/>
<keyword evidence="3" id="KW-1185">Reference proteome</keyword>
<feature type="region of interest" description="Disordered" evidence="1">
    <location>
        <begin position="201"/>
        <end position="220"/>
    </location>
</feature>
<name>A0AAD7GLJ4_MYCRO</name>
<dbReference type="Proteomes" id="UP001221757">
    <property type="component" value="Unassembled WGS sequence"/>
</dbReference>
<accession>A0AAD7GLJ4</accession>
<protein>
    <submittedName>
        <fullName evidence="2">Uncharacterized protein</fullName>
    </submittedName>
</protein>